<protein>
    <submittedName>
        <fullName evidence="2">DUF1911 domain-containing protein</fullName>
    </submittedName>
</protein>
<feature type="domain" description="PoNi C-terminal" evidence="1">
    <location>
        <begin position="183"/>
        <end position="292"/>
    </location>
</feature>
<proteinExistence type="predicted"/>
<name>A0A6I1I0Z4_9BURK</name>
<dbReference type="EMBL" id="WFLI01000011">
    <property type="protein sequence ID" value="KAB8064613.1"/>
    <property type="molecule type" value="Genomic_DNA"/>
</dbReference>
<dbReference type="Proteomes" id="UP000468717">
    <property type="component" value="Unassembled WGS sequence"/>
</dbReference>
<organism evidence="2 3">
    <name type="scientific">Janthinobacterium violaceinigrum</name>
    <dbReference type="NCBI Taxonomy" id="2654252"/>
    <lineage>
        <taxon>Bacteria</taxon>
        <taxon>Pseudomonadati</taxon>
        <taxon>Pseudomonadota</taxon>
        <taxon>Betaproteobacteria</taxon>
        <taxon>Burkholderiales</taxon>
        <taxon>Oxalobacteraceae</taxon>
        <taxon>Janthinobacterium</taxon>
    </lineage>
</organism>
<reference evidence="2 3" key="1">
    <citation type="submission" date="2019-10" db="EMBL/GenBank/DDBJ databases">
        <title>Three novel species isolated from a subtropical stream in China.</title>
        <authorList>
            <person name="Lu H."/>
        </authorList>
    </citation>
    <scope>NUCLEOTIDE SEQUENCE [LARGE SCALE GENOMIC DNA]</scope>
    <source>
        <strain evidence="2 3">FT13W</strain>
    </source>
</reference>
<dbReference type="Pfam" id="PF08929">
    <property type="entry name" value="PoNi_C"/>
    <property type="match status" value="1"/>
</dbReference>
<evidence type="ECO:0000313" key="3">
    <source>
        <dbReference type="Proteomes" id="UP000468717"/>
    </source>
</evidence>
<dbReference type="Gene3D" id="1.10.3920.10">
    <property type="entry name" value="PA2201 C-terminal domain-like"/>
    <property type="match status" value="1"/>
</dbReference>
<dbReference type="AlphaFoldDB" id="A0A6I1I0Z4"/>
<evidence type="ECO:0000313" key="2">
    <source>
        <dbReference type="EMBL" id="KAB8064613.1"/>
    </source>
</evidence>
<evidence type="ECO:0000259" key="1">
    <source>
        <dbReference type="Pfam" id="PF08929"/>
    </source>
</evidence>
<keyword evidence="3" id="KW-1185">Reference proteome</keyword>
<gene>
    <name evidence="2" type="ORF">GCN75_11630</name>
</gene>
<dbReference type="SUPFAM" id="SSF140731">
    <property type="entry name" value="PA2201 C-terminal domain-like"/>
    <property type="match status" value="1"/>
</dbReference>
<sequence length="322" mass="38241">MLGIYVERNVRLHLAEICTKQEKWYFAMKNSVFHERCRQKFLYEQAYKKTRINQLSLIEGQLSNKKITNSIQNKTVIHQFLFLELFWIWMLDYTAGEPIETLAPRIAGIVDKFEEWNEVDQLYQQEAALDFPEYGPYEYEGAPQFSILSEYEDTLQLLSIAILLRDQRSVRRIIHVLRSHRGHDGLFEQLIGAYVEDSQDLDTCIISKPYDTLLQVFYEDDEKTTLKLLQKYLKQWYPAMRNHPRWYDEHLNINEEGNAAYYGYWAFEAGATVFILDLDDSQIEHLVYPKDLVDYARQLWKAGRHTSLGDETIGRTRTRRIE</sequence>
<comment type="caution">
    <text evidence="2">The sequence shown here is derived from an EMBL/GenBank/DDBJ whole genome shotgun (WGS) entry which is preliminary data.</text>
</comment>
<dbReference type="InterPro" id="IPR028983">
    <property type="entry name" value="PA2201-like_C"/>
</dbReference>
<accession>A0A6I1I0Z4</accession>
<dbReference type="InterPro" id="IPR015025">
    <property type="entry name" value="PoNi_C"/>
</dbReference>